<keyword evidence="1" id="KW-0472">Membrane</keyword>
<evidence type="ECO:0000313" key="3">
    <source>
        <dbReference type="Proteomes" id="UP001202827"/>
    </source>
</evidence>
<organism evidence="2 3">
    <name type="scientific">Neorhizobium turbinariae</name>
    <dbReference type="NCBI Taxonomy" id="2937795"/>
    <lineage>
        <taxon>Bacteria</taxon>
        <taxon>Pseudomonadati</taxon>
        <taxon>Pseudomonadota</taxon>
        <taxon>Alphaproteobacteria</taxon>
        <taxon>Hyphomicrobiales</taxon>
        <taxon>Rhizobiaceae</taxon>
        <taxon>Rhizobium/Agrobacterium group</taxon>
        <taxon>Neorhizobium</taxon>
    </lineage>
</organism>
<evidence type="ECO:0000256" key="1">
    <source>
        <dbReference type="SAM" id="Phobius"/>
    </source>
</evidence>
<name>A0ABT0IQQ4_9HYPH</name>
<keyword evidence="3" id="KW-1185">Reference proteome</keyword>
<sequence length="61" mass="6417">MPDEEPASREDESGGWSIAVVILIVIIAGGFLLYEGGYLGGRDSSIDVSLPKVEAPAPRTD</sequence>
<dbReference type="Proteomes" id="UP001202827">
    <property type="component" value="Unassembled WGS sequence"/>
</dbReference>
<keyword evidence="1" id="KW-1133">Transmembrane helix</keyword>
<reference evidence="2 3" key="1">
    <citation type="submission" date="2022-04" db="EMBL/GenBank/DDBJ databases">
        <title>Rhizobium coralii sp. nov., isolated from coral Turbinaria peltata.</title>
        <authorList>
            <person name="Sun H."/>
        </authorList>
    </citation>
    <scope>NUCLEOTIDE SEQUENCE [LARGE SCALE GENOMIC DNA]</scope>
    <source>
        <strain evidence="2 3">NTR19</strain>
    </source>
</reference>
<gene>
    <name evidence="2" type="ORF">M0654_09465</name>
</gene>
<protein>
    <submittedName>
        <fullName evidence="2">Uncharacterized protein</fullName>
    </submittedName>
</protein>
<evidence type="ECO:0000313" key="2">
    <source>
        <dbReference type="EMBL" id="MCK8780209.1"/>
    </source>
</evidence>
<feature type="transmembrane region" description="Helical" evidence="1">
    <location>
        <begin position="15"/>
        <end position="34"/>
    </location>
</feature>
<dbReference type="EMBL" id="JALPRY010000010">
    <property type="protein sequence ID" value="MCK8780209.1"/>
    <property type="molecule type" value="Genomic_DNA"/>
</dbReference>
<keyword evidence="1" id="KW-0812">Transmembrane</keyword>
<comment type="caution">
    <text evidence="2">The sequence shown here is derived from an EMBL/GenBank/DDBJ whole genome shotgun (WGS) entry which is preliminary data.</text>
</comment>
<dbReference type="RefSeq" id="WP_248682868.1">
    <property type="nucleotide sequence ID" value="NZ_JALPRY010000010.1"/>
</dbReference>
<accession>A0ABT0IQQ4</accession>
<proteinExistence type="predicted"/>